<dbReference type="Gene3D" id="1.10.10.60">
    <property type="entry name" value="Homeodomain-like"/>
    <property type="match status" value="1"/>
</dbReference>
<keyword evidence="1" id="KW-0547">Nucleotide-binding</keyword>
<dbReference type="RefSeq" id="WP_170302370.1">
    <property type="nucleotide sequence ID" value="NZ_AP021875.1"/>
</dbReference>
<evidence type="ECO:0000259" key="7">
    <source>
        <dbReference type="PROSITE" id="PS50112"/>
    </source>
</evidence>
<dbReference type="SMART" id="SM00382">
    <property type="entry name" value="AAA"/>
    <property type="match status" value="1"/>
</dbReference>
<dbReference type="Pfam" id="PF02954">
    <property type="entry name" value="HTH_8"/>
    <property type="match status" value="1"/>
</dbReference>
<dbReference type="Gene3D" id="3.30.450.20">
    <property type="entry name" value="PAS domain"/>
    <property type="match status" value="2"/>
</dbReference>
<dbReference type="Gene3D" id="1.10.8.60">
    <property type="match status" value="1"/>
</dbReference>
<dbReference type="GO" id="GO:0043565">
    <property type="term" value="F:sequence-specific DNA binding"/>
    <property type="evidence" value="ECO:0007669"/>
    <property type="project" value="InterPro"/>
</dbReference>
<dbReference type="PROSITE" id="PS00688">
    <property type="entry name" value="SIGMA54_INTERACT_3"/>
    <property type="match status" value="1"/>
</dbReference>
<evidence type="ECO:0000313" key="8">
    <source>
        <dbReference type="EMBL" id="BBO76556.1"/>
    </source>
</evidence>
<dbReference type="NCBIfam" id="TIGR00229">
    <property type="entry name" value="sensory_box"/>
    <property type="match status" value="1"/>
</dbReference>
<keyword evidence="5" id="KW-0804">Transcription</keyword>
<dbReference type="InterPro" id="IPR000014">
    <property type="entry name" value="PAS"/>
</dbReference>
<name>A0A5K7Z472_9BACT</name>
<proteinExistence type="predicted"/>
<evidence type="ECO:0008006" key="10">
    <source>
        <dbReference type="Google" id="ProtNLM"/>
    </source>
</evidence>
<keyword evidence="2" id="KW-0067">ATP-binding</keyword>
<feature type="domain" description="PAS" evidence="7">
    <location>
        <begin position="40"/>
        <end position="100"/>
    </location>
</feature>
<dbReference type="EMBL" id="AP021875">
    <property type="protein sequence ID" value="BBO76556.1"/>
    <property type="molecule type" value="Genomic_DNA"/>
</dbReference>
<dbReference type="PRINTS" id="PR01590">
    <property type="entry name" value="HTHFIS"/>
</dbReference>
<sequence>MNIGLESDLRRQIADLETKISEYEGLLYHHEPGWNSLKQSDASYQVIFENTGTGAFVKEADMTISKVNSEFERLTGYSKADIEGEMKWTDFFLEEDHDRLAGYHADRRTATRDAPRNLECRIKDSSGAIRHVYLTLDLIPGTRKSIGTLMDITKLKQAEAQILESKAFLAAIVESFDGLIYVVSRDLKIQYLNEALLEKVGRNAVGKPCYEVLHHRAAVCPFCVHEQVFNGEAVRFEIKNPENDRWYYSVNSPIHHVDRSISLLAMVTDIQARKTAELSLKKNESQLRRQNRLLRSTMTERSKFGGLVGKSQPMQEVYEQILNAAATDATVVIYGEPGTGKELVARAIHDMSLRNREQFVPVHCGAIPENLIESEFFGYKKGAFSGAGADKQGYVDFAHKGTLFMDEIGEISPHMQVKLLRVIEGGGYTPVGGNRVKHSDIRIIAATNRDMLERMEKQMMRKDFFYRIHILPIYMPPLRSRKEDLPLLIDHFLMLYGGKKNLPPITDRSMDRLLEYDWPGNVRELQNVMIRYCHSQKIELMETLKSPFETPVADDIPSAGDSGTLRSMMDAYEKKLIEAVLRRNQWHRSHAARLLGIDRKTLFTKMKRHGLARPQSRSSHSS</sequence>
<keyword evidence="3" id="KW-0805">Transcription regulation</keyword>
<dbReference type="PANTHER" id="PTHR32071:SF57">
    <property type="entry name" value="C4-DICARBOXYLATE TRANSPORT TRANSCRIPTIONAL REGULATORY PROTEIN DCTD"/>
    <property type="match status" value="1"/>
</dbReference>
<dbReference type="GO" id="GO:0005524">
    <property type="term" value="F:ATP binding"/>
    <property type="evidence" value="ECO:0007669"/>
    <property type="project" value="UniProtKB-KW"/>
</dbReference>
<dbReference type="Pfam" id="PF13426">
    <property type="entry name" value="PAS_9"/>
    <property type="match status" value="1"/>
</dbReference>
<dbReference type="PANTHER" id="PTHR32071">
    <property type="entry name" value="TRANSCRIPTIONAL REGULATORY PROTEIN"/>
    <property type="match status" value="1"/>
</dbReference>
<dbReference type="Pfam" id="PF25601">
    <property type="entry name" value="AAA_lid_14"/>
    <property type="match status" value="1"/>
</dbReference>
<reference evidence="8 9" key="1">
    <citation type="submission" date="2019-11" db="EMBL/GenBank/DDBJ databases">
        <title>Comparative genomics of hydrocarbon-degrading Desulfosarcina strains.</title>
        <authorList>
            <person name="Watanabe M."/>
            <person name="Kojima H."/>
            <person name="Fukui M."/>
        </authorList>
    </citation>
    <scope>NUCLEOTIDE SEQUENCE [LARGE SCALE GENOMIC DNA]</scope>
    <source>
        <strain evidence="8 9">PP31</strain>
    </source>
</reference>
<evidence type="ECO:0000256" key="3">
    <source>
        <dbReference type="ARBA" id="ARBA00023015"/>
    </source>
</evidence>
<evidence type="ECO:0000256" key="1">
    <source>
        <dbReference type="ARBA" id="ARBA00022741"/>
    </source>
</evidence>
<dbReference type="InterPro" id="IPR058031">
    <property type="entry name" value="AAA_lid_NorR"/>
</dbReference>
<dbReference type="AlphaFoldDB" id="A0A5K7Z472"/>
<feature type="domain" description="Sigma-54 factor interaction" evidence="6">
    <location>
        <begin position="307"/>
        <end position="534"/>
    </location>
</feature>
<dbReference type="GO" id="GO:0006355">
    <property type="term" value="P:regulation of DNA-templated transcription"/>
    <property type="evidence" value="ECO:0007669"/>
    <property type="project" value="InterPro"/>
</dbReference>
<dbReference type="InterPro" id="IPR025943">
    <property type="entry name" value="Sigma_54_int_dom_ATP-bd_2"/>
</dbReference>
<dbReference type="CDD" id="cd00009">
    <property type="entry name" value="AAA"/>
    <property type="match status" value="1"/>
</dbReference>
<dbReference type="PROSITE" id="PS50045">
    <property type="entry name" value="SIGMA54_INTERACT_4"/>
    <property type="match status" value="1"/>
</dbReference>
<dbReference type="SUPFAM" id="SSF46689">
    <property type="entry name" value="Homeodomain-like"/>
    <property type="match status" value="1"/>
</dbReference>
<dbReference type="SMART" id="SM00091">
    <property type="entry name" value="PAS"/>
    <property type="match status" value="2"/>
</dbReference>
<evidence type="ECO:0000313" key="9">
    <source>
        <dbReference type="Proteomes" id="UP000427769"/>
    </source>
</evidence>
<dbReference type="InterPro" id="IPR009057">
    <property type="entry name" value="Homeodomain-like_sf"/>
</dbReference>
<dbReference type="Gene3D" id="3.40.50.300">
    <property type="entry name" value="P-loop containing nucleotide triphosphate hydrolases"/>
    <property type="match status" value="1"/>
</dbReference>
<evidence type="ECO:0000256" key="4">
    <source>
        <dbReference type="ARBA" id="ARBA00023125"/>
    </source>
</evidence>
<dbReference type="SUPFAM" id="SSF52540">
    <property type="entry name" value="P-loop containing nucleoside triphosphate hydrolases"/>
    <property type="match status" value="1"/>
</dbReference>
<evidence type="ECO:0000256" key="5">
    <source>
        <dbReference type="ARBA" id="ARBA00023163"/>
    </source>
</evidence>
<dbReference type="CDD" id="cd00130">
    <property type="entry name" value="PAS"/>
    <property type="match status" value="2"/>
</dbReference>
<dbReference type="InterPro" id="IPR002078">
    <property type="entry name" value="Sigma_54_int"/>
</dbReference>
<accession>A0A5K7Z472</accession>
<dbReference type="Pfam" id="PF00158">
    <property type="entry name" value="Sigma54_activat"/>
    <property type="match status" value="1"/>
</dbReference>
<dbReference type="PROSITE" id="PS00676">
    <property type="entry name" value="SIGMA54_INTERACT_2"/>
    <property type="match status" value="1"/>
</dbReference>
<evidence type="ECO:0000256" key="2">
    <source>
        <dbReference type="ARBA" id="ARBA00022840"/>
    </source>
</evidence>
<organism evidence="8 9">
    <name type="scientific">Desulfosarcina widdelii</name>
    <dbReference type="NCBI Taxonomy" id="947919"/>
    <lineage>
        <taxon>Bacteria</taxon>
        <taxon>Pseudomonadati</taxon>
        <taxon>Thermodesulfobacteriota</taxon>
        <taxon>Desulfobacteria</taxon>
        <taxon>Desulfobacterales</taxon>
        <taxon>Desulfosarcinaceae</taxon>
        <taxon>Desulfosarcina</taxon>
    </lineage>
</organism>
<dbReference type="PROSITE" id="PS50112">
    <property type="entry name" value="PAS"/>
    <property type="match status" value="1"/>
</dbReference>
<protein>
    <recommendedName>
        <fullName evidence="10">Sigma-54-dependent Fis family transcriptional regulator</fullName>
    </recommendedName>
</protein>
<dbReference type="InterPro" id="IPR035965">
    <property type="entry name" value="PAS-like_dom_sf"/>
</dbReference>
<keyword evidence="4" id="KW-0238">DNA-binding</keyword>
<dbReference type="InterPro" id="IPR002197">
    <property type="entry name" value="HTH_Fis"/>
</dbReference>
<dbReference type="InterPro" id="IPR025944">
    <property type="entry name" value="Sigma_54_int_dom_CS"/>
</dbReference>
<dbReference type="InterPro" id="IPR027417">
    <property type="entry name" value="P-loop_NTPase"/>
</dbReference>
<dbReference type="Pfam" id="PF13188">
    <property type="entry name" value="PAS_8"/>
    <property type="match status" value="1"/>
</dbReference>
<dbReference type="KEGG" id="dwd:DSCW_39730"/>
<dbReference type="SUPFAM" id="SSF55785">
    <property type="entry name" value="PYP-like sensor domain (PAS domain)"/>
    <property type="match status" value="2"/>
</dbReference>
<dbReference type="InterPro" id="IPR003593">
    <property type="entry name" value="AAA+_ATPase"/>
</dbReference>
<keyword evidence="9" id="KW-1185">Reference proteome</keyword>
<dbReference type="FunFam" id="3.40.50.300:FF:000006">
    <property type="entry name" value="DNA-binding transcriptional regulator NtrC"/>
    <property type="match status" value="1"/>
</dbReference>
<evidence type="ECO:0000259" key="6">
    <source>
        <dbReference type="PROSITE" id="PS50045"/>
    </source>
</evidence>
<gene>
    <name evidence="8" type="ORF">DSCW_39730</name>
</gene>
<dbReference type="Proteomes" id="UP000427769">
    <property type="component" value="Chromosome"/>
</dbReference>